<dbReference type="SMART" id="SM00342">
    <property type="entry name" value="HTH_ARAC"/>
    <property type="match status" value="1"/>
</dbReference>
<dbReference type="AlphaFoldDB" id="A0A1H7FX80"/>
<evidence type="ECO:0000313" key="6">
    <source>
        <dbReference type="Proteomes" id="UP000198916"/>
    </source>
</evidence>
<dbReference type="PRINTS" id="PR00032">
    <property type="entry name" value="HTHARAC"/>
</dbReference>
<evidence type="ECO:0000256" key="3">
    <source>
        <dbReference type="ARBA" id="ARBA00023163"/>
    </source>
</evidence>
<dbReference type="EMBL" id="FNZR01000001">
    <property type="protein sequence ID" value="SEK30521.1"/>
    <property type="molecule type" value="Genomic_DNA"/>
</dbReference>
<dbReference type="STRING" id="332977.SAMN05421740_101491"/>
<evidence type="ECO:0000256" key="1">
    <source>
        <dbReference type="ARBA" id="ARBA00023015"/>
    </source>
</evidence>
<feature type="domain" description="HTH araC/xylS-type" evidence="4">
    <location>
        <begin position="217"/>
        <end position="314"/>
    </location>
</feature>
<dbReference type="Pfam" id="PF12833">
    <property type="entry name" value="HTH_18"/>
    <property type="match status" value="1"/>
</dbReference>
<dbReference type="GO" id="GO:0003700">
    <property type="term" value="F:DNA-binding transcription factor activity"/>
    <property type="evidence" value="ECO:0007669"/>
    <property type="project" value="InterPro"/>
</dbReference>
<reference evidence="6" key="1">
    <citation type="submission" date="2016-10" db="EMBL/GenBank/DDBJ databases">
        <authorList>
            <person name="Varghese N."/>
            <person name="Submissions S."/>
        </authorList>
    </citation>
    <scope>NUCLEOTIDE SEQUENCE [LARGE SCALE GENOMIC DNA]</scope>
    <source>
        <strain evidence="6">Jip14</strain>
    </source>
</reference>
<dbReference type="Gene3D" id="1.10.10.60">
    <property type="entry name" value="Homeodomain-like"/>
    <property type="match status" value="2"/>
</dbReference>
<sequence length="314" mass="35178">MQVNIIDLNNNSVLFEKEYPANFASERGLQESDTRFSGATGEIRLAEYWFEGMHIMETDLLQAAPSNVKIQADVPVYTLMCCMEGSISGRIPGQQGRDFALNAQQGTFLAFPTYAVEIGLLEPAKIVCVRLTEASYGRLILMKNQGSPPSGVPIIELIPAMQIILNSLVACQYAGAVKRIFMEAKTLELVALLLARQCPIIARQLTSLPKNDMKSIHLAQQLIEQNIRKPYSILELAHKVGLNDFKLKKGFKQVLGTTVFGYLYNIRMEKAWQLLADEKRMVNDVAYEVGYKNTHHFSAAFKKKYGILPSQINK</sequence>
<dbReference type="SUPFAM" id="SSF46689">
    <property type="entry name" value="Homeodomain-like"/>
    <property type="match status" value="2"/>
</dbReference>
<gene>
    <name evidence="5" type="ORF">SAMN05421740_101491</name>
</gene>
<dbReference type="Proteomes" id="UP000198916">
    <property type="component" value="Unassembled WGS sequence"/>
</dbReference>
<keyword evidence="3" id="KW-0804">Transcription</keyword>
<dbReference type="OrthoDB" id="799767at2"/>
<keyword evidence="1" id="KW-0805">Transcription regulation</keyword>
<dbReference type="PROSITE" id="PS01124">
    <property type="entry name" value="HTH_ARAC_FAMILY_2"/>
    <property type="match status" value="1"/>
</dbReference>
<name>A0A1H7FX80_9SPHI</name>
<dbReference type="InterPro" id="IPR053142">
    <property type="entry name" value="PchR_regulatory_protein"/>
</dbReference>
<accession>A0A1H7FX80</accession>
<evidence type="ECO:0000256" key="2">
    <source>
        <dbReference type="ARBA" id="ARBA00023125"/>
    </source>
</evidence>
<dbReference type="GO" id="GO:0043565">
    <property type="term" value="F:sequence-specific DNA binding"/>
    <property type="evidence" value="ECO:0007669"/>
    <property type="project" value="InterPro"/>
</dbReference>
<dbReference type="RefSeq" id="WP_090602472.1">
    <property type="nucleotide sequence ID" value="NZ_FNZR01000001.1"/>
</dbReference>
<organism evidence="5 6">
    <name type="scientific">Parapedobacter koreensis</name>
    <dbReference type="NCBI Taxonomy" id="332977"/>
    <lineage>
        <taxon>Bacteria</taxon>
        <taxon>Pseudomonadati</taxon>
        <taxon>Bacteroidota</taxon>
        <taxon>Sphingobacteriia</taxon>
        <taxon>Sphingobacteriales</taxon>
        <taxon>Sphingobacteriaceae</taxon>
        <taxon>Parapedobacter</taxon>
    </lineage>
</organism>
<dbReference type="InterPro" id="IPR020449">
    <property type="entry name" value="Tscrpt_reg_AraC-type_HTH"/>
</dbReference>
<proteinExistence type="predicted"/>
<protein>
    <submittedName>
        <fullName evidence="5">AraC-type DNA-binding protein</fullName>
    </submittedName>
</protein>
<keyword evidence="6" id="KW-1185">Reference proteome</keyword>
<evidence type="ECO:0000313" key="5">
    <source>
        <dbReference type="EMBL" id="SEK30521.1"/>
    </source>
</evidence>
<keyword evidence="2 5" id="KW-0238">DNA-binding</keyword>
<dbReference type="InterPro" id="IPR009057">
    <property type="entry name" value="Homeodomain-like_sf"/>
</dbReference>
<dbReference type="PANTHER" id="PTHR47893">
    <property type="entry name" value="REGULATORY PROTEIN PCHR"/>
    <property type="match status" value="1"/>
</dbReference>
<dbReference type="InterPro" id="IPR018060">
    <property type="entry name" value="HTH_AraC"/>
</dbReference>
<evidence type="ECO:0000259" key="4">
    <source>
        <dbReference type="PROSITE" id="PS01124"/>
    </source>
</evidence>
<dbReference type="PANTHER" id="PTHR47893:SF1">
    <property type="entry name" value="REGULATORY PROTEIN PCHR"/>
    <property type="match status" value="1"/>
</dbReference>